<feature type="transmembrane region" description="Helical" evidence="6">
    <location>
        <begin position="178"/>
        <end position="196"/>
    </location>
</feature>
<feature type="transmembrane region" description="Helical" evidence="6">
    <location>
        <begin position="24"/>
        <end position="46"/>
    </location>
</feature>
<reference evidence="8 9" key="1">
    <citation type="submission" date="2019-08" db="EMBL/GenBank/DDBJ databases">
        <title>Archaea genome.</title>
        <authorList>
            <person name="Kajale S."/>
            <person name="Shouche Y."/>
            <person name="Deshpande N."/>
            <person name="Sharma A."/>
        </authorList>
    </citation>
    <scope>NUCLEOTIDE SEQUENCE [LARGE SCALE GENOMIC DNA]</scope>
    <source>
        <strain evidence="8 9">ESP3B_9</strain>
    </source>
</reference>
<comment type="caution">
    <text evidence="8">The sequence shown here is derived from an EMBL/GenBank/DDBJ whole genome shotgun (WGS) entry which is preliminary data.</text>
</comment>
<feature type="domain" description="Major facilitator superfamily (MFS) profile" evidence="7">
    <location>
        <begin position="24"/>
        <end position="405"/>
    </location>
</feature>
<dbReference type="InterPro" id="IPR036259">
    <property type="entry name" value="MFS_trans_sf"/>
</dbReference>
<evidence type="ECO:0000256" key="1">
    <source>
        <dbReference type="ARBA" id="ARBA00004651"/>
    </source>
</evidence>
<gene>
    <name evidence="8" type="ORF">FYC77_12530</name>
</gene>
<proteinExistence type="predicted"/>
<sequence length="407" mass="42410">MVVSKAPAKQRADETFTSGHSGRILFVVTLGTLCGQLGFLVLPPLLPEIITTLSISEARAGFALSVLASCTAAFRYPGGRISDDLSRTTAIVLGLLSLIVGYGLLATATRYLTFLLGVSFVGIGLGIYVPAGFAQLSDVFERKRGRAFGLNDAAVSLAGVFASGFAAVSIAIATWRYAFAPILIGLAVVTVLYSGWSSEPHTIQKPTLEIWPTLRRIALTPGLRSAILVAGLFMFVWNGTISFLPIVLEADRGLSRGASNVAYAAVFAVGVLATPLSGYCGDRIGSLPTVVTAIGSGLVGLAVLLFSSSTVGVAVGILLLAVGLTGFWPPMSSYLITAFPEEHKGGDYGVVGTVYMAFGSLGPAYVGIVGGHSGYTAAYGGFLLVLVGCLLVASWLTLERYQRLRPA</sequence>
<evidence type="ECO:0000256" key="6">
    <source>
        <dbReference type="SAM" id="Phobius"/>
    </source>
</evidence>
<name>A0A5D5ALG8_9EURY</name>
<feature type="transmembrane region" description="Helical" evidence="6">
    <location>
        <begin position="111"/>
        <end position="133"/>
    </location>
</feature>
<feature type="transmembrane region" description="Helical" evidence="6">
    <location>
        <begin position="260"/>
        <end position="280"/>
    </location>
</feature>
<feature type="transmembrane region" description="Helical" evidence="6">
    <location>
        <begin position="225"/>
        <end position="248"/>
    </location>
</feature>
<dbReference type="GO" id="GO:0022857">
    <property type="term" value="F:transmembrane transporter activity"/>
    <property type="evidence" value="ECO:0007669"/>
    <property type="project" value="InterPro"/>
</dbReference>
<keyword evidence="3 6" id="KW-0812">Transmembrane</keyword>
<comment type="subcellular location">
    <subcellularLocation>
        <location evidence="1">Cell membrane</location>
        <topology evidence="1">Multi-pass membrane protein</topology>
    </subcellularLocation>
</comment>
<dbReference type="InterPro" id="IPR020846">
    <property type="entry name" value="MFS_dom"/>
</dbReference>
<evidence type="ECO:0000256" key="4">
    <source>
        <dbReference type="ARBA" id="ARBA00022989"/>
    </source>
</evidence>
<dbReference type="EMBL" id="VTAW01000015">
    <property type="protein sequence ID" value="TYT61687.1"/>
    <property type="molecule type" value="Genomic_DNA"/>
</dbReference>
<evidence type="ECO:0000256" key="5">
    <source>
        <dbReference type="ARBA" id="ARBA00023136"/>
    </source>
</evidence>
<accession>A0A5D5ALG8</accession>
<dbReference type="PANTHER" id="PTHR43124:SF3">
    <property type="entry name" value="CHLORAMPHENICOL EFFLUX PUMP RV0191"/>
    <property type="match status" value="1"/>
</dbReference>
<dbReference type="AlphaFoldDB" id="A0A5D5ALG8"/>
<feature type="transmembrane region" description="Helical" evidence="6">
    <location>
        <begin position="348"/>
        <end position="371"/>
    </location>
</feature>
<dbReference type="PROSITE" id="PS50850">
    <property type="entry name" value="MFS"/>
    <property type="match status" value="1"/>
</dbReference>
<dbReference type="SUPFAM" id="SSF103473">
    <property type="entry name" value="MFS general substrate transporter"/>
    <property type="match status" value="1"/>
</dbReference>
<keyword evidence="4 6" id="KW-1133">Transmembrane helix</keyword>
<keyword evidence="2" id="KW-1003">Cell membrane</keyword>
<evidence type="ECO:0000313" key="9">
    <source>
        <dbReference type="Proteomes" id="UP000324104"/>
    </source>
</evidence>
<feature type="transmembrane region" description="Helical" evidence="6">
    <location>
        <begin position="287"/>
        <end position="307"/>
    </location>
</feature>
<dbReference type="InterPro" id="IPR050189">
    <property type="entry name" value="MFS_Efflux_Transporters"/>
</dbReference>
<protein>
    <submittedName>
        <fullName evidence="8">MFS transporter</fullName>
    </submittedName>
</protein>
<dbReference type="Gene3D" id="1.20.1250.20">
    <property type="entry name" value="MFS general substrate transporter like domains"/>
    <property type="match status" value="1"/>
</dbReference>
<feature type="transmembrane region" description="Helical" evidence="6">
    <location>
        <begin position="313"/>
        <end position="336"/>
    </location>
</feature>
<evidence type="ECO:0000256" key="2">
    <source>
        <dbReference type="ARBA" id="ARBA00022475"/>
    </source>
</evidence>
<organism evidence="8 9">
    <name type="scientific">Natrialba swarupiae</name>
    <dbReference type="NCBI Taxonomy" id="2448032"/>
    <lineage>
        <taxon>Archaea</taxon>
        <taxon>Methanobacteriati</taxon>
        <taxon>Methanobacteriota</taxon>
        <taxon>Stenosarchaea group</taxon>
        <taxon>Halobacteria</taxon>
        <taxon>Halobacteriales</taxon>
        <taxon>Natrialbaceae</taxon>
        <taxon>Natrialba</taxon>
    </lineage>
</organism>
<feature type="transmembrane region" description="Helical" evidence="6">
    <location>
        <begin position="377"/>
        <end position="398"/>
    </location>
</feature>
<evidence type="ECO:0000256" key="3">
    <source>
        <dbReference type="ARBA" id="ARBA00022692"/>
    </source>
</evidence>
<feature type="transmembrane region" description="Helical" evidence="6">
    <location>
        <begin position="88"/>
        <end position="105"/>
    </location>
</feature>
<dbReference type="Pfam" id="PF07690">
    <property type="entry name" value="MFS_1"/>
    <property type="match status" value="1"/>
</dbReference>
<feature type="transmembrane region" description="Helical" evidence="6">
    <location>
        <begin position="153"/>
        <end position="172"/>
    </location>
</feature>
<evidence type="ECO:0000259" key="7">
    <source>
        <dbReference type="PROSITE" id="PS50850"/>
    </source>
</evidence>
<dbReference type="Proteomes" id="UP000324104">
    <property type="component" value="Unassembled WGS sequence"/>
</dbReference>
<evidence type="ECO:0000313" key="8">
    <source>
        <dbReference type="EMBL" id="TYT61687.1"/>
    </source>
</evidence>
<dbReference type="PANTHER" id="PTHR43124">
    <property type="entry name" value="PURINE EFFLUX PUMP PBUE"/>
    <property type="match status" value="1"/>
</dbReference>
<dbReference type="InterPro" id="IPR011701">
    <property type="entry name" value="MFS"/>
</dbReference>
<keyword evidence="9" id="KW-1185">Reference proteome</keyword>
<dbReference type="GO" id="GO:0005886">
    <property type="term" value="C:plasma membrane"/>
    <property type="evidence" value="ECO:0007669"/>
    <property type="project" value="UniProtKB-SubCell"/>
</dbReference>
<keyword evidence="5 6" id="KW-0472">Membrane</keyword>